<dbReference type="RefSeq" id="WP_092496062.1">
    <property type="nucleotide sequence ID" value="NZ_FOFG01000004.1"/>
</dbReference>
<dbReference type="OrthoDB" id="9806637at2"/>
<dbReference type="GO" id="GO:0005737">
    <property type="term" value="C:cytoplasm"/>
    <property type="evidence" value="ECO:0007669"/>
    <property type="project" value="UniProtKB-SubCell"/>
</dbReference>
<dbReference type="InterPro" id="IPR029063">
    <property type="entry name" value="SAM-dependent_MTases_sf"/>
</dbReference>
<evidence type="ECO:0000313" key="7">
    <source>
        <dbReference type="EMBL" id="SEQ40787.1"/>
    </source>
</evidence>
<gene>
    <name evidence="6" type="primary">rsmH</name>
    <name evidence="7" type="ORF">SAMN05216548_104197</name>
</gene>
<feature type="binding site" evidence="6">
    <location>
        <position position="120"/>
    </location>
    <ligand>
        <name>S-adenosyl-L-methionine</name>
        <dbReference type="ChEBI" id="CHEBI:59789"/>
    </ligand>
</feature>
<dbReference type="NCBIfam" id="TIGR00006">
    <property type="entry name" value="16S rRNA (cytosine(1402)-N(4))-methyltransferase RsmH"/>
    <property type="match status" value="1"/>
</dbReference>
<protein>
    <recommendedName>
        <fullName evidence="6">Ribosomal RNA small subunit methyltransferase H</fullName>
        <ecNumber evidence="6">2.1.1.199</ecNumber>
    </recommendedName>
    <alternativeName>
        <fullName evidence="6">16S rRNA m(4)C1402 methyltransferase</fullName>
    </alternativeName>
    <alternativeName>
        <fullName evidence="6">rRNA (cytosine-N(4)-)-methyltransferase RsmH</fullName>
    </alternativeName>
</protein>
<proteinExistence type="inferred from homology"/>
<sequence>MTSSLNDRDDVPAAGGAERHIPVLLAEVLEHLAVKPGGRYIDGTFGAGGYTGAILGQGGEVLAIDRDRTAIDAGQALVQASAGRLRLVEGRFSDLDAHAEAQGFLPPDGIVLDVGVSSMQLDQAERGFSFRFDGPLDMRMDQSGPDAATVVNNAPVNELTRIIGILGEENKAVRIARAIDAARKEAPIVTTRQLAEIIAKAAPQGGQRIHPATRTFQALRIFVNRELEELARALAAAESVLDEGGRIVVVAFHSLEDRIVKRFLQERSREERGSRHAPLVQSAVPSFELLTRRSVEPGEAETAVNPRARSARLRAAIRTSAPAHALDFRAVGVPILAGIPGPEAYA</sequence>
<dbReference type="PIRSF" id="PIRSF004486">
    <property type="entry name" value="MraW"/>
    <property type="match status" value="1"/>
</dbReference>
<keyword evidence="8" id="KW-1185">Reference proteome</keyword>
<evidence type="ECO:0000256" key="4">
    <source>
        <dbReference type="ARBA" id="ARBA00022679"/>
    </source>
</evidence>
<keyword evidence="4 6" id="KW-0808">Transferase</keyword>
<keyword evidence="2 6" id="KW-0698">rRNA processing</keyword>
<dbReference type="EMBL" id="FOFG01000004">
    <property type="protein sequence ID" value="SEQ40787.1"/>
    <property type="molecule type" value="Genomic_DNA"/>
</dbReference>
<dbReference type="AlphaFoldDB" id="A0A1H9FSC5"/>
<dbReference type="HAMAP" id="MF_01007">
    <property type="entry name" value="16SrRNA_methyltr_H"/>
    <property type="match status" value="1"/>
</dbReference>
<dbReference type="Proteomes" id="UP000199647">
    <property type="component" value="Unassembled WGS sequence"/>
</dbReference>
<dbReference type="InterPro" id="IPR002903">
    <property type="entry name" value="RsmH"/>
</dbReference>
<keyword evidence="6" id="KW-0963">Cytoplasm</keyword>
<evidence type="ECO:0000313" key="8">
    <source>
        <dbReference type="Proteomes" id="UP000199647"/>
    </source>
</evidence>
<dbReference type="Gene3D" id="3.40.50.150">
    <property type="entry name" value="Vaccinia Virus protein VP39"/>
    <property type="match status" value="1"/>
</dbReference>
<dbReference type="SUPFAM" id="SSF53335">
    <property type="entry name" value="S-adenosyl-L-methionine-dependent methyltransferases"/>
    <property type="match status" value="1"/>
</dbReference>
<dbReference type="Pfam" id="PF01795">
    <property type="entry name" value="Methyltransf_5"/>
    <property type="match status" value="1"/>
</dbReference>
<evidence type="ECO:0000256" key="6">
    <source>
        <dbReference type="HAMAP-Rule" id="MF_01007"/>
    </source>
</evidence>
<dbReference type="Gene3D" id="1.10.150.170">
    <property type="entry name" value="Putative methyltransferase TM0872, insert domain"/>
    <property type="match status" value="1"/>
</dbReference>
<organism evidence="7 8">
    <name type="scientific">Faunimonas pinastri</name>
    <dbReference type="NCBI Taxonomy" id="1855383"/>
    <lineage>
        <taxon>Bacteria</taxon>
        <taxon>Pseudomonadati</taxon>
        <taxon>Pseudomonadota</taxon>
        <taxon>Alphaproteobacteria</taxon>
        <taxon>Hyphomicrobiales</taxon>
        <taxon>Afifellaceae</taxon>
        <taxon>Faunimonas</taxon>
    </lineage>
</organism>
<comment type="similarity">
    <text evidence="1 6">Belongs to the methyltransferase superfamily. RsmH family.</text>
</comment>
<name>A0A1H9FSC5_9HYPH</name>
<reference evidence="7 8" key="1">
    <citation type="submission" date="2016-10" db="EMBL/GenBank/DDBJ databases">
        <authorList>
            <person name="de Groot N.N."/>
        </authorList>
    </citation>
    <scope>NUCLEOTIDE SEQUENCE [LARGE SCALE GENOMIC DNA]</scope>
    <source>
        <strain evidence="7 8">A52C2</strain>
    </source>
</reference>
<dbReference type="InterPro" id="IPR023397">
    <property type="entry name" value="SAM-dep_MeTrfase_MraW_recog"/>
</dbReference>
<feature type="binding site" evidence="6">
    <location>
        <begin position="48"/>
        <end position="50"/>
    </location>
    <ligand>
        <name>S-adenosyl-L-methionine</name>
        <dbReference type="ChEBI" id="CHEBI:59789"/>
    </ligand>
</feature>
<comment type="function">
    <text evidence="6">Specifically methylates the N4 position of cytidine in position 1402 (C1402) of 16S rRNA.</text>
</comment>
<feature type="binding site" evidence="6">
    <location>
        <position position="113"/>
    </location>
    <ligand>
        <name>S-adenosyl-L-methionine</name>
        <dbReference type="ChEBI" id="CHEBI:59789"/>
    </ligand>
</feature>
<keyword evidence="5 6" id="KW-0949">S-adenosyl-L-methionine</keyword>
<dbReference type="GO" id="GO:0070475">
    <property type="term" value="P:rRNA base methylation"/>
    <property type="evidence" value="ECO:0007669"/>
    <property type="project" value="UniProtKB-UniRule"/>
</dbReference>
<dbReference type="EC" id="2.1.1.199" evidence="6"/>
<dbReference type="PANTHER" id="PTHR11265:SF0">
    <property type="entry name" value="12S RRNA N4-METHYLCYTIDINE METHYLTRANSFERASE"/>
    <property type="match status" value="1"/>
</dbReference>
<feature type="binding site" evidence="6">
    <location>
        <position position="65"/>
    </location>
    <ligand>
        <name>S-adenosyl-L-methionine</name>
        <dbReference type="ChEBI" id="CHEBI:59789"/>
    </ligand>
</feature>
<evidence type="ECO:0000256" key="3">
    <source>
        <dbReference type="ARBA" id="ARBA00022603"/>
    </source>
</evidence>
<dbReference type="SUPFAM" id="SSF81799">
    <property type="entry name" value="Putative methyltransferase TM0872, insert domain"/>
    <property type="match status" value="1"/>
</dbReference>
<dbReference type="STRING" id="1855383.SAMN05216548_104197"/>
<evidence type="ECO:0000256" key="1">
    <source>
        <dbReference type="ARBA" id="ARBA00010396"/>
    </source>
</evidence>
<dbReference type="GO" id="GO:0071424">
    <property type="term" value="F:rRNA (cytosine-N4-)-methyltransferase activity"/>
    <property type="evidence" value="ECO:0007669"/>
    <property type="project" value="UniProtKB-UniRule"/>
</dbReference>
<accession>A0A1H9FSC5</accession>
<feature type="binding site" evidence="6">
    <location>
        <position position="92"/>
    </location>
    <ligand>
        <name>S-adenosyl-L-methionine</name>
        <dbReference type="ChEBI" id="CHEBI:59789"/>
    </ligand>
</feature>
<evidence type="ECO:0000256" key="5">
    <source>
        <dbReference type="ARBA" id="ARBA00022691"/>
    </source>
</evidence>
<keyword evidence="3 6" id="KW-0489">Methyltransferase</keyword>
<comment type="catalytic activity">
    <reaction evidence="6">
        <text>cytidine(1402) in 16S rRNA + S-adenosyl-L-methionine = N(4)-methylcytidine(1402) in 16S rRNA + S-adenosyl-L-homocysteine + H(+)</text>
        <dbReference type="Rhea" id="RHEA:42928"/>
        <dbReference type="Rhea" id="RHEA-COMP:10286"/>
        <dbReference type="Rhea" id="RHEA-COMP:10287"/>
        <dbReference type="ChEBI" id="CHEBI:15378"/>
        <dbReference type="ChEBI" id="CHEBI:57856"/>
        <dbReference type="ChEBI" id="CHEBI:59789"/>
        <dbReference type="ChEBI" id="CHEBI:74506"/>
        <dbReference type="ChEBI" id="CHEBI:82748"/>
        <dbReference type="EC" id="2.1.1.199"/>
    </reaction>
</comment>
<comment type="subcellular location">
    <subcellularLocation>
        <location evidence="6">Cytoplasm</location>
    </subcellularLocation>
</comment>
<evidence type="ECO:0000256" key="2">
    <source>
        <dbReference type="ARBA" id="ARBA00022552"/>
    </source>
</evidence>
<dbReference type="PANTHER" id="PTHR11265">
    <property type="entry name" value="S-ADENOSYL-METHYLTRANSFERASE MRAW"/>
    <property type="match status" value="1"/>
</dbReference>